<dbReference type="PRINTS" id="PR00344">
    <property type="entry name" value="BCTRLSENSOR"/>
</dbReference>
<evidence type="ECO:0000259" key="18">
    <source>
        <dbReference type="PROSITE" id="PS50109"/>
    </source>
</evidence>
<sequence>MSKKEVDQRDTTSSDSSEEQYNLKLGKPYKGLEKSIAGTFFVDQEFQFKNIIMSVSKLINLSTCDEDLKINDFTRLLKYEEVTSDIKQVFKGRDIIKKELKGKDGRWFLVDLRPHTTEDDNKGVIITFVDVTQLNEAKKELAEKVEKIKELQRQIIKNDVGDRWRLGQYLHDNIGQSLVSAQLMLKSAKSKIESGEKDVVEDIDNALDMLHQSTKDVRRLSHRIVPVDIDEKGIIQAFSTFVQRQEKMYDIHCELISDDTVDYLDNIETATHLFRIAQEATKNAVVHGNAENVTITLKSDNNYLYLTIEDDGTGISDYEKEESGIGIHIMRHRVELLGGTFEILDTSDSEGKGVTISCKLPIEKL</sequence>
<dbReference type="PROSITE" id="PS50109">
    <property type="entry name" value="HIS_KIN"/>
    <property type="match status" value="1"/>
</dbReference>
<dbReference type="PANTHER" id="PTHR24421">
    <property type="entry name" value="NITRATE/NITRITE SENSOR PROTEIN NARX-RELATED"/>
    <property type="match status" value="1"/>
</dbReference>
<feature type="domain" description="Histidine kinase" evidence="18">
    <location>
        <begin position="273"/>
        <end position="364"/>
    </location>
</feature>
<keyword evidence="16" id="KW-0175">Coiled coil</keyword>
<dbReference type="PANTHER" id="PTHR24421:SF59">
    <property type="entry name" value="OXYGEN SENSOR HISTIDINE KINASE NREB"/>
    <property type="match status" value="1"/>
</dbReference>
<evidence type="ECO:0000256" key="2">
    <source>
        <dbReference type="ARBA" id="ARBA00001966"/>
    </source>
</evidence>
<accession>A0A1M5L3D5</accession>
<keyword evidence="12" id="KW-0902">Two-component regulatory system</keyword>
<dbReference type="InterPro" id="IPR004358">
    <property type="entry name" value="Sig_transdc_His_kin-like_C"/>
</dbReference>
<dbReference type="Pfam" id="PF13596">
    <property type="entry name" value="PAS_10"/>
    <property type="match status" value="1"/>
</dbReference>
<dbReference type="SUPFAM" id="SSF55874">
    <property type="entry name" value="ATPase domain of HSP90 chaperone/DNA topoisomerase II/histidine kinase"/>
    <property type="match status" value="1"/>
</dbReference>
<dbReference type="InterPro" id="IPR005467">
    <property type="entry name" value="His_kinase_dom"/>
</dbReference>
<evidence type="ECO:0000256" key="5">
    <source>
        <dbReference type="ARBA" id="ARBA00017322"/>
    </source>
</evidence>
<dbReference type="GO" id="GO:0051539">
    <property type="term" value="F:4 iron, 4 sulfur cluster binding"/>
    <property type="evidence" value="ECO:0007669"/>
    <property type="project" value="UniProtKB-KW"/>
</dbReference>
<keyword evidence="13" id="KW-0411">Iron-sulfur</keyword>
<evidence type="ECO:0000256" key="6">
    <source>
        <dbReference type="ARBA" id="ARBA00022485"/>
    </source>
</evidence>
<dbReference type="GO" id="GO:0005737">
    <property type="term" value="C:cytoplasm"/>
    <property type="evidence" value="ECO:0007669"/>
    <property type="project" value="UniProtKB-SubCell"/>
</dbReference>
<feature type="coiled-coil region" evidence="16">
    <location>
        <begin position="131"/>
        <end position="158"/>
    </location>
</feature>
<evidence type="ECO:0000256" key="12">
    <source>
        <dbReference type="ARBA" id="ARBA00023012"/>
    </source>
</evidence>
<dbReference type="Gene3D" id="1.20.5.1930">
    <property type="match status" value="1"/>
</dbReference>
<feature type="region of interest" description="Disordered" evidence="17">
    <location>
        <begin position="1"/>
        <end position="20"/>
    </location>
</feature>
<evidence type="ECO:0000313" key="20">
    <source>
        <dbReference type="Proteomes" id="UP000184041"/>
    </source>
</evidence>
<dbReference type="InterPro" id="IPR003594">
    <property type="entry name" value="HATPase_dom"/>
</dbReference>
<dbReference type="GO" id="GO:0046983">
    <property type="term" value="F:protein dimerization activity"/>
    <property type="evidence" value="ECO:0007669"/>
    <property type="project" value="InterPro"/>
</dbReference>
<dbReference type="GO" id="GO:0016020">
    <property type="term" value="C:membrane"/>
    <property type="evidence" value="ECO:0007669"/>
    <property type="project" value="InterPro"/>
</dbReference>
<name>A0A1M5L3D5_9BACT</name>
<dbReference type="Gene3D" id="3.30.565.10">
    <property type="entry name" value="Histidine kinase-like ATPase, C-terminal domain"/>
    <property type="match status" value="1"/>
</dbReference>
<dbReference type="GO" id="GO:0046872">
    <property type="term" value="F:metal ion binding"/>
    <property type="evidence" value="ECO:0007669"/>
    <property type="project" value="UniProtKB-KW"/>
</dbReference>
<keyword evidence="6" id="KW-0004">4Fe-4S</keyword>
<keyword evidence="7" id="KW-0963">Cytoplasm</keyword>
<comment type="function">
    <text evidence="14">Member of the two-component regulatory system NreB/NreC involved in the control of dissimilatory nitrate/nitrite reduction in response to oxygen. NreB functions as a direct oxygen sensor histidine kinase which is autophosphorylated, in the absence of oxygen, probably at the conserved histidine residue, and transfers its phosphate group probably to a conserved aspartate residue of NreC. NreB/NreC activates the expression of the nitrate (narGHJI) and nitrite (nir) reductase operons, as well as the putative nitrate transporter gene narT.</text>
</comment>
<keyword evidence="20" id="KW-1185">Reference proteome</keyword>
<dbReference type="CDD" id="cd16917">
    <property type="entry name" value="HATPase_UhpB-NarQ-NarX-like"/>
    <property type="match status" value="1"/>
</dbReference>
<protein>
    <recommendedName>
        <fullName evidence="5">Oxygen sensor histidine kinase NreB</fullName>
        <ecNumber evidence="4">2.7.13.3</ecNumber>
    </recommendedName>
    <alternativeName>
        <fullName evidence="15">Nitrogen regulation protein B</fullName>
    </alternativeName>
</protein>
<dbReference type="EMBL" id="FQUS01000037">
    <property type="protein sequence ID" value="SHG59450.1"/>
    <property type="molecule type" value="Genomic_DNA"/>
</dbReference>
<keyword evidence="9" id="KW-0479">Metal-binding</keyword>
<dbReference type="InterPro" id="IPR050482">
    <property type="entry name" value="Sensor_HK_TwoCompSys"/>
</dbReference>
<comment type="subcellular location">
    <subcellularLocation>
        <location evidence="3">Cytoplasm</location>
    </subcellularLocation>
</comment>
<evidence type="ECO:0000256" key="4">
    <source>
        <dbReference type="ARBA" id="ARBA00012438"/>
    </source>
</evidence>
<evidence type="ECO:0000256" key="15">
    <source>
        <dbReference type="ARBA" id="ARBA00030800"/>
    </source>
</evidence>
<dbReference type="Pfam" id="PF02518">
    <property type="entry name" value="HATPase_c"/>
    <property type="match status" value="1"/>
</dbReference>
<dbReference type="Proteomes" id="UP000184041">
    <property type="component" value="Unassembled WGS sequence"/>
</dbReference>
<dbReference type="EC" id="2.7.13.3" evidence="4"/>
<dbReference type="STRING" id="1194090.SAMN05443144_1379"/>
<dbReference type="InterPro" id="IPR011712">
    <property type="entry name" value="Sig_transdc_His_kin_sub3_dim/P"/>
</dbReference>
<dbReference type="Gene3D" id="3.30.450.20">
    <property type="entry name" value="PAS domain"/>
    <property type="match status" value="1"/>
</dbReference>
<evidence type="ECO:0000256" key="14">
    <source>
        <dbReference type="ARBA" id="ARBA00024827"/>
    </source>
</evidence>
<keyword evidence="10" id="KW-0418">Kinase</keyword>
<evidence type="ECO:0000256" key="3">
    <source>
        <dbReference type="ARBA" id="ARBA00004496"/>
    </source>
</evidence>
<keyword evidence="11" id="KW-0408">Iron</keyword>
<dbReference type="InterPro" id="IPR036890">
    <property type="entry name" value="HATPase_C_sf"/>
</dbReference>
<keyword evidence="8" id="KW-0808">Transferase</keyword>
<evidence type="ECO:0000256" key="17">
    <source>
        <dbReference type="SAM" id="MobiDB-lite"/>
    </source>
</evidence>
<evidence type="ECO:0000256" key="11">
    <source>
        <dbReference type="ARBA" id="ARBA00023004"/>
    </source>
</evidence>
<dbReference type="OrthoDB" id="9760839at2"/>
<evidence type="ECO:0000313" key="19">
    <source>
        <dbReference type="EMBL" id="SHG59450.1"/>
    </source>
</evidence>
<proteinExistence type="predicted"/>
<evidence type="ECO:0000256" key="7">
    <source>
        <dbReference type="ARBA" id="ARBA00022490"/>
    </source>
</evidence>
<comment type="cofactor">
    <cofactor evidence="2">
        <name>[4Fe-4S] cluster</name>
        <dbReference type="ChEBI" id="CHEBI:49883"/>
    </cofactor>
</comment>
<evidence type="ECO:0000256" key="10">
    <source>
        <dbReference type="ARBA" id="ARBA00022777"/>
    </source>
</evidence>
<evidence type="ECO:0000256" key="16">
    <source>
        <dbReference type="SAM" id="Coils"/>
    </source>
</evidence>
<reference evidence="19 20" key="1">
    <citation type="submission" date="2016-11" db="EMBL/GenBank/DDBJ databases">
        <authorList>
            <person name="Jaros S."/>
            <person name="Januszkiewicz K."/>
            <person name="Wedrychowicz H."/>
        </authorList>
    </citation>
    <scope>NUCLEOTIDE SEQUENCE [LARGE SCALE GENOMIC DNA]</scope>
    <source>
        <strain evidence="19 20">DSM 21986</strain>
    </source>
</reference>
<evidence type="ECO:0000256" key="8">
    <source>
        <dbReference type="ARBA" id="ARBA00022679"/>
    </source>
</evidence>
<evidence type="ECO:0000256" key="1">
    <source>
        <dbReference type="ARBA" id="ARBA00000085"/>
    </source>
</evidence>
<dbReference type="GO" id="GO:0000155">
    <property type="term" value="F:phosphorelay sensor kinase activity"/>
    <property type="evidence" value="ECO:0007669"/>
    <property type="project" value="InterPro"/>
</dbReference>
<gene>
    <name evidence="19" type="ORF">SAMN05443144_1379</name>
</gene>
<evidence type="ECO:0000256" key="9">
    <source>
        <dbReference type="ARBA" id="ARBA00022723"/>
    </source>
</evidence>
<evidence type="ECO:0000256" key="13">
    <source>
        <dbReference type="ARBA" id="ARBA00023014"/>
    </source>
</evidence>
<dbReference type="Pfam" id="PF07730">
    <property type="entry name" value="HisKA_3"/>
    <property type="match status" value="1"/>
</dbReference>
<dbReference type="RefSeq" id="WP_073068424.1">
    <property type="nucleotide sequence ID" value="NZ_FQUS01000037.1"/>
</dbReference>
<feature type="compositionally biased region" description="Basic and acidic residues" evidence="17">
    <location>
        <begin position="1"/>
        <end position="12"/>
    </location>
</feature>
<organism evidence="19 20">
    <name type="scientific">Fodinibius roseus</name>
    <dbReference type="NCBI Taxonomy" id="1194090"/>
    <lineage>
        <taxon>Bacteria</taxon>
        <taxon>Pseudomonadati</taxon>
        <taxon>Balneolota</taxon>
        <taxon>Balneolia</taxon>
        <taxon>Balneolales</taxon>
        <taxon>Balneolaceae</taxon>
        <taxon>Fodinibius</taxon>
    </lineage>
</organism>
<comment type="catalytic activity">
    <reaction evidence="1">
        <text>ATP + protein L-histidine = ADP + protein N-phospho-L-histidine.</text>
        <dbReference type="EC" id="2.7.13.3"/>
    </reaction>
</comment>
<dbReference type="AlphaFoldDB" id="A0A1M5L3D5"/>
<dbReference type="SMART" id="SM00387">
    <property type="entry name" value="HATPase_c"/>
    <property type="match status" value="1"/>
</dbReference>